<organism evidence="3 4">
    <name type="scientific">Cuculus canorus</name>
    <name type="common">Common cuckoo</name>
    <dbReference type="NCBI Taxonomy" id="55661"/>
    <lineage>
        <taxon>Eukaryota</taxon>
        <taxon>Metazoa</taxon>
        <taxon>Chordata</taxon>
        <taxon>Craniata</taxon>
        <taxon>Vertebrata</taxon>
        <taxon>Euteleostomi</taxon>
        <taxon>Archelosauria</taxon>
        <taxon>Archosauria</taxon>
        <taxon>Dinosauria</taxon>
        <taxon>Saurischia</taxon>
        <taxon>Theropoda</taxon>
        <taxon>Coelurosauria</taxon>
        <taxon>Aves</taxon>
        <taxon>Neognathae</taxon>
        <taxon>Neoaves</taxon>
        <taxon>Otidimorphae</taxon>
        <taxon>Cuculiformes</taxon>
        <taxon>Cuculidae</taxon>
        <taxon>Cuculus</taxon>
    </lineage>
</organism>
<evidence type="ECO:0000256" key="1">
    <source>
        <dbReference type="SAM" id="Coils"/>
    </source>
</evidence>
<accession>A0A091GCM5</accession>
<evidence type="ECO:0000313" key="3">
    <source>
        <dbReference type="EMBL" id="KFO80135.1"/>
    </source>
</evidence>
<gene>
    <name evidence="3" type="ORF">N303_11831</name>
</gene>
<reference evidence="3 4" key="1">
    <citation type="submission" date="2014-04" db="EMBL/GenBank/DDBJ databases">
        <title>Genome evolution of avian class.</title>
        <authorList>
            <person name="Zhang G."/>
            <person name="Li C."/>
        </authorList>
    </citation>
    <scope>NUCLEOTIDE SEQUENCE [LARGE SCALE GENOMIC DNA]</scope>
    <source>
        <strain evidence="3">BGI_N303</strain>
    </source>
</reference>
<evidence type="ECO:0000256" key="2">
    <source>
        <dbReference type="SAM" id="MobiDB-lite"/>
    </source>
</evidence>
<dbReference type="EMBL" id="KL448088">
    <property type="protein sequence ID" value="KFO80135.1"/>
    <property type="molecule type" value="Genomic_DNA"/>
</dbReference>
<dbReference type="PANTHER" id="PTHR14845:SF0">
    <property type="entry name" value="DUF4515 DOMAIN-CONTAINING PROTEIN"/>
    <property type="match status" value="1"/>
</dbReference>
<dbReference type="PANTHER" id="PTHR14845">
    <property type="entry name" value="COILED-COIL DOMAIN-CONTAINING 166"/>
    <property type="match status" value="1"/>
</dbReference>
<dbReference type="AlphaFoldDB" id="A0A091GCM5"/>
<name>A0A091GCM5_CUCCA</name>
<feature type="coiled-coil region" evidence="1">
    <location>
        <begin position="118"/>
        <end position="189"/>
    </location>
</feature>
<keyword evidence="4" id="KW-1185">Reference proteome</keyword>
<proteinExistence type="predicted"/>
<feature type="region of interest" description="Disordered" evidence="2">
    <location>
        <begin position="1"/>
        <end position="38"/>
    </location>
</feature>
<feature type="coiled-coil region" evidence="1">
    <location>
        <begin position="58"/>
        <end position="85"/>
    </location>
</feature>
<protein>
    <submittedName>
        <fullName evidence="3">Coiled-coil domain-containing protein 166</fullName>
    </submittedName>
</protein>
<dbReference type="Proteomes" id="UP000053760">
    <property type="component" value="Unassembled WGS sequence"/>
</dbReference>
<keyword evidence="1" id="KW-0175">Coiled coil</keyword>
<feature type="compositionally biased region" description="Basic and acidic residues" evidence="2">
    <location>
        <begin position="7"/>
        <end position="38"/>
    </location>
</feature>
<evidence type="ECO:0000313" key="4">
    <source>
        <dbReference type="Proteomes" id="UP000053760"/>
    </source>
</evidence>
<sequence>MASKTKQMKEDTTRAGEEQQRARTKNEDQSKETSDVEVLAQERKSCLQKESKILNELMNTYMGRAESLMQENKFLEKEGNRIQKESDAYLSYTTKRSQKRENLVITLNDQNHIRLSQAQKLTSQCAAKEGEVRRALKEMETKFYLMNEEVEDLRRLIGPSTQLERTKRIEELEKELQVTKIECADKMREIWSEFLRDKAACEMDCRQKIQVLTQRAEAAAKQCL</sequence>
<feature type="non-terminal residue" evidence="3">
    <location>
        <position position="224"/>
    </location>
</feature>